<dbReference type="Gene3D" id="3.10.180.10">
    <property type="entry name" value="2,3-Dihydroxybiphenyl 1,2-Dioxygenase, domain 1"/>
    <property type="match status" value="1"/>
</dbReference>
<dbReference type="SUPFAM" id="SSF54593">
    <property type="entry name" value="Glyoxalase/Bleomycin resistance protein/Dihydroxybiphenyl dioxygenase"/>
    <property type="match status" value="1"/>
</dbReference>
<reference evidence="2 3" key="1">
    <citation type="journal article" date="2007" name="Int. J. Syst. Evol. Microbiol.">
        <title>Description of Pelomonas aquatica sp. nov. and Pelomonas puraquae sp. nov., isolated from industrial and haemodialysis water.</title>
        <authorList>
            <person name="Gomila M."/>
            <person name="Bowien B."/>
            <person name="Falsen E."/>
            <person name="Moore E.R."/>
            <person name="Lalucat J."/>
        </authorList>
    </citation>
    <scope>NUCLEOTIDE SEQUENCE [LARGE SCALE GENOMIC DNA]</scope>
    <source>
        <strain evidence="2 3">CCUG 52769</strain>
    </source>
</reference>
<dbReference type="InterPro" id="IPR004360">
    <property type="entry name" value="Glyas_Fos-R_dOase_dom"/>
</dbReference>
<accession>A0A254N7A2</accession>
<evidence type="ECO:0000313" key="2">
    <source>
        <dbReference type="EMBL" id="OWR03434.1"/>
    </source>
</evidence>
<proteinExistence type="predicted"/>
<sequence length="125" mass="13734">MPAPLRHFAINAADVDRAKAFYEAVFGWRIEPWGPPDFYQVKDAGQGLLGALQARREIVAGKPMFGFEASFGVEDLQATIQAIMTAGGRIVMQPYRIDGVGELIFFEDTEGNLAGAMQYVPGFFD</sequence>
<dbReference type="PROSITE" id="PS51819">
    <property type="entry name" value="VOC"/>
    <property type="match status" value="1"/>
</dbReference>
<organism evidence="2 3">
    <name type="scientific">Roseateles puraquae</name>
    <dbReference type="NCBI Taxonomy" id="431059"/>
    <lineage>
        <taxon>Bacteria</taxon>
        <taxon>Pseudomonadati</taxon>
        <taxon>Pseudomonadota</taxon>
        <taxon>Betaproteobacteria</taxon>
        <taxon>Burkholderiales</taxon>
        <taxon>Sphaerotilaceae</taxon>
        <taxon>Roseateles</taxon>
    </lineage>
</organism>
<dbReference type="Proteomes" id="UP000197446">
    <property type="component" value="Unassembled WGS sequence"/>
</dbReference>
<keyword evidence="3" id="KW-1185">Reference proteome</keyword>
<name>A0A254N7A2_9BURK</name>
<protein>
    <submittedName>
        <fullName evidence="2">Glyoxalase</fullName>
    </submittedName>
</protein>
<evidence type="ECO:0000259" key="1">
    <source>
        <dbReference type="PROSITE" id="PS51819"/>
    </source>
</evidence>
<dbReference type="EMBL" id="NISI01000005">
    <property type="protein sequence ID" value="OWR03434.1"/>
    <property type="molecule type" value="Genomic_DNA"/>
</dbReference>
<comment type="caution">
    <text evidence="2">The sequence shown here is derived from an EMBL/GenBank/DDBJ whole genome shotgun (WGS) entry which is preliminary data.</text>
</comment>
<gene>
    <name evidence="2" type="ORF">CDO81_13105</name>
</gene>
<feature type="domain" description="VOC" evidence="1">
    <location>
        <begin position="4"/>
        <end position="119"/>
    </location>
</feature>
<dbReference type="InterPro" id="IPR029068">
    <property type="entry name" value="Glyas_Bleomycin-R_OHBP_Dase"/>
</dbReference>
<dbReference type="OrthoDB" id="8776491at2"/>
<dbReference type="InterPro" id="IPR052164">
    <property type="entry name" value="Anthracycline_SecMetBiosynth"/>
</dbReference>
<dbReference type="InterPro" id="IPR037523">
    <property type="entry name" value="VOC_core"/>
</dbReference>
<dbReference type="Pfam" id="PF00903">
    <property type="entry name" value="Glyoxalase"/>
    <property type="match status" value="1"/>
</dbReference>
<dbReference type="PANTHER" id="PTHR33993">
    <property type="entry name" value="GLYOXALASE-RELATED"/>
    <property type="match status" value="1"/>
</dbReference>
<evidence type="ECO:0000313" key="3">
    <source>
        <dbReference type="Proteomes" id="UP000197446"/>
    </source>
</evidence>
<dbReference type="AlphaFoldDB" id="A0A254N7A2"/>